<feature type="domain" description="GGDEF" evidence="2">
    <location>
        <begin position="131"/>
        <end position="263"/>
    </location>
</feature>
<dbReference type="SUPFAM" id="SSF55785">
    <property type="entry name" value="PYP-like sensor domain (PAS domain)"/>
    <property type="match status" value="1"/>
</dbReference>
<name>A0ABU8RNU7_9ACTN</name>
<dbReference type="PANTHER" id="PTHR44757:SF2">
    <property type="entry name" value="BIOFILM ARCHITECTURE MAINTENANCE PROTEIN MBAA"/>
    <property type="match status" value="1"/>
</dbReference>
<dbReference type="InterPro" id="IPR000014">
    <property type="entry name" value="PAS"/>
</dbReference>
<keyword evidence="4" id="KW-1185">Reference proteome</keyword>
<accession>A0ABU8RNU7</accession>
<dbReference type="InterPro" id="IPR043128">
    <property type="entry name" value="Rev_trsase/Diguanyl_cyclase"/>
</dbReference>
<dbReference type="Proteomes" id="UP001387100">
    <property type="component" value="Unassembled WGS sequence"/>
</dbReference>
<dbReference type="PANTHER" id="PTHR44757">
    <property type="entry name" value="DIGUANYLATE CYCLASE DGCP"/>
    <property type="match status" value="1"/>
</dbReference>
<gene>
    <name evidence="3" type="ORF">WDZ17_15680</name>
</gene>
<dbReference type="PROSITE" id="PS50887">
    <property type="entry name" value="GGDEF"/>
    <property type="match status" value="1"/>
</dbReference>
<protein>
    <submittedName>
        <fullName evidence="3">GGDEF domain-containing protein</fullName>
    </submittedName>
</protein>
<dbReference type="InterPro" id="IPR052155">
    <property type="entry name" value="Biofilm_reg_signaling"/>
</dbReference>
<dbReference type="Gene3D" id="3.30.450.20">
    <property type="entry name" value="PAS domain"/>
    <property type="match status" value="1"/>
</dbReference>
<feature type="region of interest" description="Disordered" evidence="1">
    <location>
        <begin position="256"/>
        <end position="286"/>
    </location>
</feature>
<reference evidence="3 4" key="1">
    <citation type="journal article" date="2017" name="Int. J. Syst. Evol. Microbiol.">
        <title>Pseudokineococcus basanitobsidens sp. nov., isolated from volcanic rock.</title>
        <authorList>
            <person name="Lee D.W."/>
            <person name="Park M.Y."/>
            <person name="Kim J.J."/>
            <person name="Kim B.S."/>
        </authorList>
    </citation>
    <scope>NUCLEOTIDE SEQUENCE [LARGE SCALE GENOMIC DNA]</scope>
    <source>
        <strain evidence="3 4">DSM 103726</strain>
    </source>
</reference>
<evidence type="ECO:0000256" key="1">
    <source>
        <dbReference type="SAM" id="MobiDB-lite"/>
    </source>
</evidence>
<comment type="caution">
    <text evidence="3">The sequence shown here is derived from an EMBL/GenBank/DDBJ whole genome shotgun (WGS) entry which is preliminary data.</text>
</comment>
<proteinExistence type="predicted"/>
<organism evidence="3 4">
    <name type="scientific">Pseudokineococcus basanitobsidens</name>
    <dbReference type="NCBI Taxonomy" id="1926649"/>
    <lineage>
        <taxon>Bacteria</taxon>
        <taxon>Bacillati</taxon>
        <taxon>Actinomycetota</taxon>
        <taxon>Actinomycetes</taxon>
        <taxon>Kineosporiales</taxon>
        <taxon>Kineosporiaceae</taxon>
        <taxon>Pseudokineococcus</taxon>
    </lineage>
</organism>
<feature type="compositionally biased region" description="Low complexity" evidence="1">
    <location>
        <begin position="270"/>
        <end position="280"/>
    </location>
</feature>
<evidence type="ECO:0000313" key="4">
    <source>
        <dbReference type="Proteomes" id="UP001387100"/>
    </source>
</evidence>
<dbReference type="InterPro" id="IPR035965">
    <property type="entry name" value="PAS-like_dom_sf"/>
</dbReference>
<sequence length="286" mass="29565">MLRTNPAMARLLGRTDLDGRDVLDLADPTDAPVLRSALDAMADGVEVDRFEVRLLGPGGQRLRCACAASVVPAGDGGAEAVLLVEDVTERHEAETLLAHQARHDALTGLPNRTLLTERLGALLGPGVRADSRVGVVYLDLDGFKAVNDAEGHAVGDGLLREVARRLGAAVRPGDTVARLGGDELVVVCPSLAGGADLALVARRVVAELGAPYDPPARHHRVTVSAGTALADHGDDPAALLARADAAMYAAKRAGGDRWCSADPSPGGPGLVVPVEMEPPVTRGARP</sequence>
<dbReference type="Gene3D" id="3.30.70.270">
    <property type="match status" value="1"/>
</dbReference>
<dbReference type="SUPFAM" id="SSF55073">
    <property type="entry name" value="Nucleotide cyclase"/>
    <property type="match status" value="1"/>
</dbReference>
<dbReference type="Pfam" id="PF13426">
    <property type="entry name" value="PAS_9"/>
    <property type="match status" value="1"/>
</dbReference>
<dbReference type="Pfam" id="PF00990">
    <property type="entry name" value="GGDEF"/>
    <property type="match status" value="1"/>
</dbReference>
<dbReference type="InterPro" id="IPR000160">
    <property type="entry name" value="GGDEF_dom"/>
</dbReference>
<dbReference type="RefSeq" id="WP_339576121.1">
    <property type="nucleotide sequence ID" value="NZ_JBBIAA010000032.1"/>
</dbReference>
<dbReference type="NCBIfam" id="TIGR00254">
    <property type="entry name" value="GGDEF"/>
    <property type="match status" value="1"/>
</dbReference>
<dbReference type="SMART" id="SM00267">
    <property type="entry name" value="GGDEF"/>
    <property type="match status" value="1"/>
</dbReference>
<evidence type="ECO:0000259" key="2">
    <source>
        <dbReference type="PROSITE" id="PS50887"/>
    </source>
</evidence>
<dbReference type="InterPro" id="IPR029787">
    <property type="entry name" value="Nucleotide_cyclase"/>
</dbReference>
<dbReference type="CDD" id="cd00130">
    <property type="entry name" value="PAS"/>
    <property type="match status" value="1"/>
</dbReference>
<evidence type="ECO:0000313" key="3">
    <source>
        <dbReference type="EMBL" id="MEJ5946740.1"/>
    </source>
</evidence>
<dbReference type="CDD" id="cd01949">
    <property type="entry name" value="GGDEF"/>
    <property type="match status" value="1"/>
</dbReference>
<dbReference type="EMBL" id="JBBIAA010000032">
    <property type="protein sequence ID" value="MEJ5946740.1"/>
    <property type="molecule type" value="Genomic_DNA"/>
</dbReference>